<dbReference type="InterPro" id="IPR001746">
    <property type="entry name" value="Polyhedrin"/>
</dbReference>
<sequence length="295" mass="34665">MVPLPSEMYGKRWYRSDTFCGSKKSGVVGSVPCGAAPVLIRYFFKMGYGYNKYSRYSRHQGTACIVDNKHLKSLGTVLGDVRRKRHDLHDEEYEQLKEVANQYMVTEDPFRGPGKNVRITLFKEIRRIHPDTMKLVCNWSGKEFLRETWTRFISEEFPITTDQEIMDLWFELQLRPMQPNRCYRFTLQYALATNPEYVAHDVIRQQDPYYIGPDNKERINLSKSAYAFPLTCLQSVYNENFEEFFDNVIWPYFHRPLVYVGTTSAEIEEVMIEVSLLFKIKEFAPDVPLFTGPAY</sequence>
<evidence type="ECO:0000256" key="5">
    <source>
        <dbReference type="ARBA" id="ARBA00030618"/>
    </source>
</evidence>
<reference evidence="7" key="2">
    <citation type="journal article" date="2016" name="Interdiscip Sci">
        <title>Molecular and in Silico Characterization of Achaea janata Granulovirus Granulin Gene.</title>
        <authorList>
            <person name="Kumar P.N."/>
            <person name="Prasad Y.G."/>
            <person name="Prabhakar M."/>
            <person name="Shanker A.K."/>
            <person name="Bhanu D."/>
        </authorList>
    </citation>
    <scope>NUCLEOTIDE SEQUENCE</scope>
    <source>
        <strain evidence="7">Hyderabad</strain>
    </source>
</reference>
<comment type="function">
    <text evidence="1 6">Component of the virus occlusion bodies, which are large proteinaceous structures, that protect the virus from the outside environment for extended periods until they are ingested by insect larvae.</text>
</comment>
<dbReference type="GO" id="GO:0005198">
    <property type="term" value="F:structural molecule activity"/>
    <property type="evidence" value="ECO:0007669"/>
    <property type="project" value="InterPro"/>
</dbReference>
<name>L7ZAC1_9BBAC</name>
<proteinExistence type="inferred from homology"/>
<protein>
    <recommendedName>
        <fullName evidence="3 6">Granulin</fullName>
    </recommendedName>
    <alternativeName>
        <fullName evidence="5 6">Matrix protein</fullName>
    </alternativeName>
</protein>
<organism evidence="7">
    <name type="scientific">Achaea janata granulovirus</name>
    <dbReference type="NCBI Taxonomy" id="262174"/>
    <lineage>
        <taxon>Viruses</taxon>
        <taxon>Viruses incertae sedis</taxon>
        <taxon>Naldaviricetes</taxon>
        <taxon>Lefavirales</taxon>
        <taxon>Baculoviridae</taxon>
        <taxon>Betabaculovirus</taxon>
    </lineage>
</organism>
<evidence type="ECO:0000256" key="1">
    <source>
        <dbReference type="ARBA" id="ARBA00002477"/>
    </source>
</evidence>
<comment type="similarity">
    <text evidence="2 6">Belongs to the polyhedrin family.</text>
</comment>
<evidence type="ECO:0000313" key="7">
    <source>
        <dbReference type="EMBL" id="AGE11467.1"/>
    </source>
</evidence>
<dbReference type="EMBL" id="JX426115">
    <property type="protein sequence ID" value="AGE11467.1"/>
    <property type="molecule type" value="Genomic_DNA"/>
</dbReference>
<reference evidence="7" key="1">
    <citation type="submission" date="2012-07" db="EMBL/GenBank/DDBJ databases">
        <title>Molecular characterization of Achaea janata granulvirus granulin gene.</title>
        <authorList>
            <person name="Naveen Kumar P."/>
            <person name="Prasad Y.G."/>
            <person name="Prabhakar M."/>
            <person name="Venkateswarlu B."/>
        </authorList>
    </citation>
    <scope>NUCLEOTIDE SEQUENCE</scope>
    <source>
        <strain evidence="7">Hyderabad</strain>
    </source>
</reference>
<evidence type="ECO:0000256" key="2">
    <source>
        <dbReference type="ARBA" id="ARBA00007016"/>
    </source>
</evidence>
<accession>L7ZAC1</accession>
<keyword evidence="4 6" id="KW-0842">Viral occlusion body</keyword>
<evidence type="ECO:0000256" key="4">
    <source>
        <dbReference type="ARBA" id="ARBA00023282"/>
    </source>
</evidence>
<dbReference type="Pfam" id="PF00738">
    <property type="entry name" value="Polyhedrin"/>
    <property type="match status" value="1"/>
</dbReference>
<dbReference type="GO" id="GO:0039679">
    <property type="term" value="C:viral occlusion body"/>
    <property type="evidence" value="ECO:0007669"/>
    <property type="project" value="UniProtKB-KW"/>
</dbReference>
<evidence type="ECO:0000256" key="3">
    <source>
        <dbReference type="ARBA" id="ARBA00013703"/>
    </source>
</evidence>
<evidence type="ECO:0000256" key="6">
    <source>
        <dbReference type="RuleBase" id="RU004950"/>
    </source>
</evidence>